<dbReference type="Proteomes" id="UP000306196">
    <property type="component" value="Unassembled WGS sequence"/>
</dbReference>
<dbReference type="InterPro" id="IPR009078">
    <property type="entry name" value="Ferritin-like_SF"/>
</dbReference>
<dbReference type="SUPFAM" id="SSF47240">
    <property type="entry name" value="Ferritin-like"/>
    <property type="match status" value="1"/>
</dbReference>
<proteinExistence type="predicted"/>
<comment type="caution">
    <text evidence="1">The sequence shown here is derived from an EMBL/GenBank/DDBJ whole genome shotgun (WGS) entry which is preliminary data.</text>
</comment>
<protein>
    <recommendedName>
        <fullName evidence="3">Ferritin-like domain-containing protein</fullName>
    </recommendedName>
</protein>
<sequence length="193" mass="22562">MNTNRNLAWRLNWYRQSELEGSLLLGRMVGLVEDQHVAHCLTTHAAEEAEHSRLWAEVIKELELPHIRILRSYQSFYLNHSGPPKSLLEVLCFTQIFERRVHARFTSESADPNLPEPAHRAYERMIEDEKDHLGWVAHWLRGQPDAVRLMQNYQKIDHEVFNQLLPYEQHLYDIPGLGKESDIAACQLHAAHD</sequence>
<evidence type="ECO:0000313" key="2">
    <source>
        <dbReference type="Proteomes" id="UP000306196"/>
    </source>
</evidence>
<dbReference type="RefSeq" id="WP_138084349.1">
    <property type="nucleotide sequence ID" value="NZ_VAUV01000001.1"/>
</dbReference>
<evidence type="ECO:0000313" key="1">
    <source>
        <dbReference type="EMBL" id="TLD72726.1"/>
    </source>
</evidence>
<dbReference type="AlphaFoldDB" id="A0A5R8KK83"/>
<keyword evidence="2" id="KW-1185">Reference proteome</keyword>
<reference evidence="1 2" key="1">
    <citation type="submission" date="2019-05" db="EMBL/GenBank/DDBJ databases">
        <title>Verrucobacter flavum gen. nov., sp. nov. a new member of the family Verrucomicrobiaceae.</title>
        <authorList>
            <person name="Szuroczki S."/>
            <person name="Abbaszade G."/>
            <person name="Szabo A."/>
            <person name="Felfoldi T."/>
            <person name="Schumann P."/>
            <person name="Boka K."/>
            <person name="Keki Z."/>
            <person name="Toumi M."/>
            <person name="Toth E."/>
        </authorList>
    </citation>
    <scope>NUCLEOTIDE SEQUENCE [LARGE SCALE GENOMIC DNA]</scope>
    <source>
        <strain evidence="1 2">MG-N-17</strain>
    </source>
</reference>
<organism evidence="1 2">
    <name type="scientific">Phragmitibacter flavus</name>
    <dbReference type="NCBI Taxonomy" id="2576071"/>
    <lineage>
        <taxon>Bacteria</taxon>
        <taxon>Pseudomonadati</taxon>
        <taxon>Verrucomicrobiota</taxon>
        <taxon>Verrucomicrobiia</taxon>
        <taxon>Verrucomicrobiales</taxon>
        <taxon>Verrucomicrobiaceae</taxon>
        <taxon>Phragmitibacter</taxon>
    </lineage>
</organism>
<dbReference type="OrthoDB" id="3078774at2"/>
<evidence type="ECO:0008006" key="3">
    <source>
        <dbReference type="Google" id="ProtNLM"/>
    </source>
</evidence>
<dbReference type="EMBL" id="VAUV01000001">
    <property type="protein sequence ID" value="TLD72726.1"/>
    <property type="molecule type" value="Genomic_DNA"/>
</dbReference>
<name>A0A5R8KK83_9BACT</name>
<gene>
    <name evidence="1" type="ORF">FEM03_01235</name>
</gene>
<accession>A0A5R8KK83</accession>